<feature type="transmembrane region" description="Helical" evidence="2">
    <location>
        <begin position="6"/>
        <end position="23"/>
    </location>
</feature>
<keyword evidence="4" id="KW-1185">Reference proteome</keyword>
<feature type="region of interest" description="Disordered" evidence="1">
    <location>
        <begin position="41"/>
        <end position="64"/>
    </location>
</feature>
<keyword evidence="2" id="KW-0472">Membrane</keyword>
<sequence>MSYFQTYVLLSGCFTYLHRWFTLQLSRYLYMMRLTFSLAPPSLSHHTSGTARAQSTSISKSPHT</sequence>
<organism evidence="3 4">
    <name type="scientific">Aulographum hederae CBS 113979</name>
    <dbReference type="NCBI Taxonomy" id="1176131"/>
    <lineage>
        <taxon>Eukaryota</taxon>
        <taxon>Fungi</taxon>
        <taxon>Dikarya</taxon>
        <taxon>Ascomycota</taxon>
        <taxon>Pezizomycotina</taxon>
        <taxon>Dothideomycetes</taxon>
        <taxon>Pleosporomycetidae</taxon>
        <taxon>Aulographales</taxon>
        <taxon>Aulographaceae</taxon>
    </lineage>
</organism>
<dbReference type="AlphaFoldDB" id="A0A6G1HEB1"/>
<gene>
    <name evidence="3" type="ORF">K402DRAFT_126737</name>
</gene>
<evidence type="ECO:0000313" key="3">
    <source>
        <dbReference type="EMBL" id="KAF1991505.1"/>
    </source>
</evidence>
<keyword evidence="2" id="KW-1133">Transmembrane helix</keyword>
<evidence type="ECO:0000313" key="4">
    <source>
        <dbReference type="Proteomes" id="UP000800041"/>
    </source>
</evidence>
<reference evidence="3" key="1">
    <citation type="journal article" date="2020" name="Stud. Mycol.">
        <title>101 Dothideomycetes genomes: a test case for predicting lifestyles and emergence of pathogens.</title>
        <authorList>
            <person name="Haridas S."/>
            <person name="Albert R."/>
            <person name="Binder M."/>
            <person name="Bloem J."/>
            <person name="Labutti K."/>
            <person name="Salamov A."/>
            <person name="Andreopoulos B."/>
            <person name="Baker S."/>
            <person name="Barry K."/>
            <person name="Bills G."/>
            <person name="Bluhm B."/>
            <person name="Cannon C."/>
            <person name="Castanera R."/>
            <person name="Culley D."/>
            <person name="Daum C."/>
            <person name="Ezra D."/>
            <person name="Gonzalez J."/>
            <person name="Henrissat B."/>
            <person name="Kuo A."/>
            <person name="Liang C."/>
            <person name="Lipzen A."/>
            <person name="Lutzoni F."/>
            <person name="Magnuson J."/>
            <person name="Mondo S."/>
            <person name="Nolan M."/>
            <person name="Ohm R."/>
            <person name="Pangilinan J."/>
            <person name="Park H.-J."/>
            <person name="Ramirez L."/>
            <person name="Alfaro M."/>
            <person name="Sun H."/>
            <person name="Tritt A."/>
            <person name="Yoshinaga Y."/>
            <person name="Zwiers L.-H."/>
            <person name="Turgeon B."/>
            <person name="Goodwin S."/>
            <person name="Spatafora J."/>
            <person name="Crous P."/>
            <person name="Grigoriev I."/>
        </authorList>
    </citation>
    <scope>NUCLEOTIDE SEQUENCE</scope>
    <source>
        <strain evidence="3">CBS 113979</strain>
    </source>
</reference>
<name>A0A6G1HEB1_9PEZI</name>
<accession>A0A6G1HEB1</accession>
<dbReference type="EMBL" id="ML977139">
    <property type="protein sequence ID" value="KAF1991505.1"/>
    <property type="molecule type" value="Genomic_DNA"/>
</dbReference>
<dbReference type="Proteomes" id="UP000800041">
    <property type="component" value="Unassembled WGS sequence"/>
</dbReference>
<feature type="compositionally biased region" description="Polar residues" evidence="1">
    <location>
        <begin position="44"/>
        <end position="64"/>
    </location>
</feature>
<evidence type="ECO:0000256" key="1">
    <source>
        <dbReference type="SAM" id="MobiDB-lite"/>
    </source>
</evidence>
<keyword evidence="2" id="KW-0812">Transmembrane</keyword>
<evidence type="ECO:0000256" key="2">
    <source>
        <dbReference type="SAM" id="Phobius"/>
    </source>
</evidence>
<proteinExistence type="predicted"/>
<protein>
    <submittedName>
        <fullName evidence="3">Uncharacterized protein</fullName>
    </submittedName>
</protein>